<dbReference type="InterPro" id="IPR007168">
    <property type="entry name" value="Phageshock_PspC_N"/>
</dbReference>
<keyword evidence="11" id="KW-1185">Reference proteome</keyword>
<feature type="transmembrane region" description="Helical" evidence="7">
    <location>
        <begin position="302"/>
        <end position="319"/>
    </location>
</feature>
<feature type="transmembrane region" description="Helical" evidence="7">
    <location>
        <begin position="326"/>
        <end position="345"/>
    </location>
</feature>
<feature type="domain" description="LiaF transmembrane" evidence="9">
    <location>
        <begin position="217"/>
        <end position="317"/>
    </location>
</feature>
<evidence type="ECO:0000256" key="4">
    <source>
        <dbReference type="ARBA" id="ARBA00022989"/>
    </source>
</evidence>
<evidence type="ECO:0000256" key="5">
    <source>
        <dbReference type="ARBA" id="ARBA00023136"/>
    </source>
</evidence>
<evidence type="ECO:0000259" key="8">
    <source>
        <dbReference type="Pfam" id="PF04024"/>
    </source>
</evidence>
<evidence type="ECO:0008006" key="12">
    <source>
        <dbReference type="Google" id="ProtNLM"/>
    </source>
</evidence>
<name>A0ABM7WN34_9ACTN</name>
<gene>
    <name evidence="10" type="ORF">CE91St30_31810</name>
</gene>
<feature type="transmembrane region" description="Helical" evidence="7">
    <location>
        <begin position="34"/>
        <end position="58"/>
    </location>
</feature>
<organism evidence="10 11">
    <name type="scientific">Raoultibacter timonensis</name>
    <dbReference type="NCBI Taxonomy" id="1907662"/>
    <lineage>
        <taxon>Bacteria</taxon>
        <taxon>Bacillati</taxon>
        <taxon>Actinomycetota</taxon>
        <taxon>Coriobacteriia</taxon>
        <taxon>Eggerthellales</taxon>
        <taxon>Eggerthellaceae</taxon>
        <taxon>Raoultibacter</taxon>
    </lineage>
</organism>
<evidence type="ECO:0000259" key="9">
    <source>
        <dbReference type="Pfam" id="PF22570"/>
    </source>
</evidence>
<feature type="transmembrane region" description="Helical" evidence="7">
    <location>
        <begin position="214"/>
        <end position="235"/>
    </location>
</feature>
<proteinExistence type="predicted"/>
<keyword evidence="4 7" id="KW-1133">Transmembrane helix</keyword>
<dbReference type="PANTHER" id="PTHR33885">
    <property type="entry name" value="PHAGE SHOCK PROTEIN C"/>
    <property type="match status" value="1"/>
</dbReference>
<evidence type="ECO:0000256" key="1">
    <source>
        <dbReference type="ARBA" id="ARBA00004162"/>
    </source>
</evidence>
<keyword evidence="2" id="KW-1003">Cell membrane</keyword>
<protein>
    <recommendedName>
        <fullName evidence="12">Phage shock protein C (PspC) family protein</fullName>
    </recommendedName>
</protein>
<feature type="domain" description="Phage shock protein PspC N-terminal" evidence="8">
    <location>
        <begin position="4"/>
        <end position="60"/>
    </location>
</feature>
<evidence type="ECO:0000256" key="3">
    <source>
        <dbReference type="ARBA" id="ARBA00022692"/>
    </source>
</evidence>
<evidence type="ECO:0000313" key="11">
    <source>
        <dbReference type="Proteomes" id="UP001320544"/>
    </source>
</evidence>
<evidence type="ECO:0000256" key="6">
    <source>
        <dbReference type="SAM" id="MobiDB-lite"/>
    </source>
</evidence>
<dbReference type="RefSeq" id="WP_244387298.1">
    <property type="nucleotide sequence ID" value="NZ_AP025564.1"/>
</dbReference>
<reference evidence="10 11" key="1">
    <citation type="submission" date="2022-01" db="EMBL/GenBank/DDBJ databases">
        <title>Novel bile acid biosynthetic pathways are enriched in the microbiome of centenarians.</title>
        <authorList>
            <person name="Sato Y."/>
            <person name="Atarashi K."/>
            <person name="Plichta R.D."/>
            <person name="Arai Y."/>
            <person name="Sasajima S."/>
            <person name="Kearney M.S."/>
            <person name="Suda W."/>
            <person name="Takeshita K."/>
            <person name="Sasaki T."/>
            <person name="Okamoto S."/>
            <person name="Skelly N.A."/>
            <person name="Okamura Y."/>
            <person name="Vlamakis H."/>
            <person name="Li Y."/>
            <person name="Tanoue T."/>
            <person name="Takei H."/>
            <person name="Nittono H."/>
            <person name="Narushima S."/>
            <person name="Irie J."/>
            <person name="Itoh H."/>
            <person name="Moriya K."/>
            <person name="Sugiura Y."/>
            <person name="Suematsu M."/>
            <person name="Moritoki N."/>
            <person name="Shibata S."/>
            <person name="Littman R.D."/>
            <person name="Fischbach A.M."/>
            <person name="Uwamino Y."/>
            <person name="Inoue T."/>
            <person name="Honda A."/>
            <person name="Hattori M."/>
            <person name="Murai T."/>
            <person name="Xavier J.R."/>
            <person name="Hirose N."/>
            <person name="Honda K."/>
        </authorList>
    </citation>
    <scope>NUCLEOTIDE SEQUENCE [LARGE SCALE GENOMIC DNA]</scope>
    <source>
        <strain evidence="10 11">CE91-St30</strain>
    </source>
</reference>
<keyword evidence="5 7" id="KW-0472">Membrane</keyword>
<dbReference type="Pfam" id="PF22570">
    <property type="entry name" value="LiaF-TM"/>
    <property type="match status" value="1"/>
</dbReference>
<dbReference type="InterPro" id="IPR054331">
    <property type="entry name" value="LiaF_TM"/>
</dbReference>
<dbReference type="Pfam" id="PF04024">
    <property type="entry name" value="PspC"/>
    <property type="match status" value="1"/>
</dbReference>
<accession>A0ABM7WN34</accession>
<feature type="compositionally biased region" description="Basic and acidic residues" evidence="6">
    <location>
        <begin position="88"/>
        <end position="99"/>
    </location>
</feature>
<keyword evidence="3 7" id="KW-0812">Transmembrane</keyword>
<dbReference type="PANTHER" id="PTHR33885:SF3">
    <property type="entry name" value="PHAGE SHOCK PROTEIN C"/>
    <property type="match status" value="1"/>
</dbReference>
<feature type="transmembrane region" description="Helical" evidence="7">
    <location>
        <begin position="270"/>
        <end position="290"/>
    </location>
</feature>
<dbReference type="Proteomes" id="UP001320544">
    <property type="component" value="Chromosome"/>
</dbReference>
<dbReference type="InterPro" id="IPR052027">
    <property type="entry name" value="PspC"/>
</dbReference>
<evidence type="ECO:0000256" key="2">
    <source>
        <dbReference type="ARBA" id="ARBA00022475"/>
    </source>
</evidence>
<evidence type="ECO:0000313" key="10">
    <source>
        <dbReference type="EMBL" id="BDE97848.1"/>
    </source>
</evidence>
<feature type="transmembrane region" description="Helical" evidence="7">
    <location>
        <begin position="241"/>
        <end position="258"/>
    </location>
</feature>
<sequence length="370" mass="39478">MAEKRFYRSRDALIGGVCAGIAEYFDIDPVVVRILAVVLTFATAGMFAIAYIALWFILPLAPDPAEPVDVQPESVHSDTYGPIDYEAAKRKAQSEHREAGSAAPFSSAGSAPFGPYPNAGAPFTGAGHVPPEPPRPYADAHQTPSGQSVPHAAQAPHVSQPAYTAQTPGSTQSAYAAYTAQAPYGAPSPSSPQGSPTVAAQQPAEPVSKKSVRAALWFGFLCLFIGFAAILSQFIEDVSWWQFWPLLLIIVGIGNVVIPAPRGKRMGQFVSGLMTISIGVVLLSMSLHAISYASFAPMIENLWPLLVMMVGFFIISGAVKNPLFELLAGLCFVAFCAIGLMWFTVPGTTEFMTIALPFKEAVIIDVNPWT</sequence>
<feature type="region of interest" description="Disordered" evidence="6">
    <location>
        <begin position="88"/>
        <end position="107"/>
    </location>
</feature>
<feature type="region of interest" description="Disordered" evidence="6">
    <location>
        <begin position="116"/>
        <end position="168"/>
    </location>
</feature>
<dbReference type="EMBL" id="AP025564">
    <property type="protein sequence ID" value="BDE97848.1"/>
    <property type="molecule type" value="Genomic_DNA"/>
</dbReference>
<comment type="subcellular location">
    <subcellularLocation>
        <location evidence="1">Cell membrane</location>
        <topology evidence="1">Single-pass membrane protein</topology>
    </subcellularLocation>
</comment>
<evidence type="ECO:0000256" key="7">
    <source>
        <dbReference type="SAM" id="Phobius"/>
    </source>
</evidence>